<dbReference type="PANTHER" id="PTHR48112:SF22">
    <property type="entry name" value="MITOCHONDRIAL TRANSCRIPTION FACTOR A, ISOFORM B"/>
    <property type="match status" value="1"/>
</dbReference>
<evidence type="ECO:0000313" key="6">
    <source>
        <dbReference type="Proteomes" id="UP000053890"/>
    </source>
</evidence>
<evidence type="ECO:0000259" key="4">
    <source>
        <dbReference type="PROSITE" id="PS50118"/>
    </source>
</evidence>
<dbReference type="GO" id="GO:0003677">
    <property type="term" value="F:DNA binding"/>
    <property type="evidence" value="ECO:0007669"/>
    <property type="project" value="UniProtKB-UniRule"/>
</dbReference>
<dbReference type="InterPro" id="IPR009071">
    <property type="entry name" value="HMG_box_dom"/>
</dbReference>
<dbReference type="Pfam" id="PF00505">
    <property type="entry name" value="HMG_box"/>
    <property type="match status" value="1"/>
</dbReference>
<dbReference type="SUPFAM" id="SSF47095">
    <property type="entry name" value="HMG-box"/>
    <property type="match status" value="2"/>
</dbReference>
<dbReference type="EMBL" id="KQ474075">
    <property type="protein sequence ID" value="KPV76845.1"/>
    <property type="molecule type" value="Genomic_DNA"/>
</dbReference>
<name>A0A194S8P3_RHOGW</name>
<keyword evidence="6" id="KW-1185">Reference proteome</keyword>
<dbReference type="RefSeq" id="XP_018272894.1">
    <property type="nucleotide sequence ID" value="XM_018416037.1"/>
</dbReference>
<dbReference type="OrthoDB" id="5550281at2759"/>
<protein>
    <recommendedName>
        <fullName evidence="4">HMG box domain-containing protein</fullName>
    </recommendedName>
</protein>
<dbReference type="InterPro" id="IPR036910">
    <property type="entry name" value="HMG_box_dom_sf"/>
</dbReference>
<feature type="DNA-binding region" description="HMG box" evidence="2">
    <location>
        <begin position="269"/>
        <end position="340"/>
    </location>
</feature>
<evidence type="ECO:0000313" key="5">
    <source>
        <dbReference type="EMBL" id="KPV76845.1"/>
    </source>
</evidence>
<dbReference type="OMA" id="WVKSHTP"/>
<reference evidence="5 6" key="1">
    <citation type="journal article" date="2015" name="Front. Microbiol.">
        <title>Genome sequence of the plant growth promoting endophytic yeast Rhodotorula graminis WP1.</title>
        <authorList>
            <person name="Firrincieli A."/>
            <person name="Otillar R."/>
            <person name="Salamov A."/>
            <person name="Schmutz J."/>
            <person name="Khan Z."/>
            <person name="Redman R.S."/>
            <person name="Fleck N.D."/>
            <person name="Lindquist E."/>
            <person name="Grigoriev I.V."/>
            <person name="Doty S.L."/>
        </authorList>
    </citation>
    <scope>NUCLEOTIDE SEQUENCE [LARGE SCALE GENOMIC DNA]</scope>
    <source>
        <strain evidence="5 6">WP1</strain>
    </source>
</reference>
<accession>A0A194S8P3</accession>
<dbReference type="CDD" id="cd00084">
    <property type="entry name" value="HMG-box_SF"/>
    <property type="match status" value="1"/>
</dbReference>
<evidence type="ECO:0000256" key="3">
    <source>
        <dbReference type="SAM" id="MobiDB-lite"/>
    </source>
</evidence>
<dbReference type="PANTHER" id="PTHR48112">
    <property type="entry name" value="HIGH MOBILITY GROUP PROTEIN DSP1"/>
    <property type="match status" value="1"/>
</dbReference>
<keyword evidence="2" id="KW-0539">Nucleus</keyword>
<dbReference type="SMART" id="SM00398">
    <property type="entry name" value="HMG"/>
    <property type="match status" value="2"/>
</dbReference>
<feature type="compositionally biased region" description="Basic and acidic residues" evidence="3">
    <location>
        <begin position="75"/>
        <end position="136"/>
    </location>
</feature>
<organism evidence="5 6">
    <name type="scientific">Rhodotorula graminis (strain WP1)</name>
    <dbReference type="NCBI Taxonomy" id="578459"/>
    <lineage>
        <taxon>Eukaryota</taxon>
        <taxon>Fungi</taxon>
        <taxon>Dikarya</taxon>
        <taxon>Basidiomycota</taxon>
        <taxon>Pucciniomycotina</taxon>
        <taxon>Microbotryomycetes</taxon>
        <taxon>Sporidiobolales</taxon>
        <taxon>Sporidiobolaceae</taxon>
        <taxon>Rhodotorula</taxon>
    </lineage>
</organism>
<dbReference type="Gene3D" id="1.10.30.10">
    <property type="entry name" value="High mobility group box domain"/>
    <property type="match status" value="2"/>
</dbReference>
<evidence type="ECO:0000256" key="2">
    <source>
        <dbReference type="PROSITE-ProRule" id="PRU00267"/>
    </source>
</evidence>
<dbReference type="Proteomes" id="UP000053890">
    <property type="component" value="Unassembled WGS sequence"/>
</dbReference>
<dbReference type="GeneID" id="28976485"/>
<dbReference type="InterPro" id="IPR050342">
    <property type="entry name" value="HMGB"/>
</dbReference>
<feature type="domain" description="HMG box" evidence="4">
    <location>
        <begin position="269"/>
        <end position="340"/>
    </location>
</feature>
<evidence type="ECO:0000256" key="1">
    <source>
        <dbReference type="ARBA" id="ARBA00023125"/>
    </source>
</evidence>
<dbReference type="PROSITE" id="PS50118">
    <property type="entry name" value="HMG_BOX_2"/>
    <property type="match status" value="1"/>
</dbReference>
<dbReference type="STRING" id="578459.A0A194S8P3"/>
<keyword evidence="1 2" id="KW-0238">DNA-binding</keyword>
<dbReference type="AlphaFoldDB" id="A0A194S8P3"/>
<feature type="region of interest" description="Disordered" evidence="3">
    <location>
        <begin position="54"/>
        <end position="163"/>
    </location>
</feature>
<feature type="compositionally biased region" description="Polar residues" evidence="3">
    <location>
        <begin position="54"/>
        <end position="65"/>
    </location>
</feature>
<proteinExistence type="predicted"/>
<dbReference type="GO" id="GO:0005634">
    <property type="term" value="C:nucleus"/>
    <property type="evidence" value="ECO:0007669"/>
    <property type="project" value="UniProtKB-UniRule"/>
</dbReference>
<sequence>MLRSTASIVRAVHPATGRASSLVPLARALPFPSSAAPRTLARLGTATSTAALRFASSSSTESTNLRASAGSGRGGRADKDQANAAKLERERLRKERAKDRAQKAKDKALRDKERAKDKRDKERAKAAADKLKEKERKLKLKEKKASAVKVKKPRTTSALHPPKAPQNAWGIFLTDFIADKKRSLADGEKLASVSLLVKDATPLYQALSSEDKAALHERSEEQRRAYPDILAAWKATLTPDMIKEENAVRTRRRKLGLSRKANLRVEGQPKKAVTAFLRFATDVRARGVDSDVLQGETSILEQSKLIAQAWRALTDNEKKTYVDAYTADKERYLREKAAFDAEQAKKVDSPSA</sequence>
<gene>
    <name evidence="5" type="ORF">RHOBADRAFT_51831</name>
</gene>